<dbReference type="EMBL" id="JAWDJW010009851">
    <property type="protein sequence ID" value="KAK3054780.1"/>
    <property type="molecule type" value="Genomic_DNA"/>
</dbReference>
<protein>
    <submittedName>
        <fullName evidence="1">Uncharacterized protein</fullName>
    </submittedName>
</protein>
<accession>A0ACC3CY21</accession>
<reference evidence="1" key="1">
    <citation type="submission" date="2024-09" db="EMBL/GenBank/DDBJ databases">
        <title>Black Yeasts Isolated from many extreme environments.</title>
        <authorList>
            <person name="Coleine C."/>
            <person name="Stajich J.E."/>
            <person name="Selbmann L."/>
        </authorList>
    </citation>
    <scope>NUCLEOTIDE SEQUENCE</scope>
    <source>
        <strain evidence="1">CCFEE 5737</strain>
    </source>
</reference>
<feature type="non-terminal residue" evidence="1">
    <location>
        <position position="104"/>
    </location>
</feature>
<sequence length="104" mass="11022">MLSDAREAALGGPMLLARSRRAGRGEYQRDNNGGSSRSGLHGPSLRVTGQFFETVVATKTPVTVSSSRGRRVYQSVSDDVNNIIECLHCLGVGLFGTKDGAPLS</sequence>
<keyword evidence="2" id="KW-1185">Reference proteome</keyword>
<proteinExistence type="predicted"/>
<evidence type="ECO:0000313" key="2">
    <source>
        <dbReference type="Proteomes" id="UP001186974"/>
    </source>
</evidence>
<name>A0ACC3CY21_9PEZI</name>
<dbReference type="Proteomes" id="UP001186974">
    <property type="component" value="Unassembled WGS sequence"/>
</dbReference>
<evidence type="ECO:0000313" key="1">
    <source>
        <dbReference type="EMBL" id="KAK3054780.1"/>
    </source>
</evidence>
<gene>
    <name evidence="1" type="ORF">LTS18_011960</name>
</gene>
<organism evidence="1 2">
    <name type="scientific">Coniosporium uncinatum</name>
    <dbReference type="NCBI Taxonomy" id="93489"/>
    <lineage>
        <taxon>Eukaryota</taxon>
        <taxon>Fungi</taxon>
        <taxon>Dikarya</taxon>
        <taxon>Ascomycota</taxon>
        <taxon>Pezizomycotina</taxon>
        <taxon>Dothideomycetes</taxon>
        <taxon>Dothideomycetes incertae sedis</taxon>
        <taxon>Coniosporium</taxon>
    </lineage>
</organism>
<comment type="caution">
    <text evidence="1">The sequence shown here is derived from an EMBL/GenBank/DDBJ whole genome shotgun (WGS) entry which is preliminary data.</text>
</comment>